<protein>
    <submittedName>
        <fullName evidence="6">Quinate dehydrogenase</fullName>
    </submittedName>
</protein>
<gene>
    <name evidence="6" type="primary">gcd-1</name>
    <name evidence="6" type="ORF">GCM10011614_01200</name>
</gene>
<dbReference type="EMBL" id="BMZA01000001">
    <property type="protein sequence ID" value="GGY90283.1"/>
    <property type="molecule type" value="Genomic_DNA"/>
</dbReference>
<keyword evidence="4" id="KW-1133">Transmembrane helix</keyword>
<dbReference type="InterPro" id="IPR002372">
    <property type="entry name" value="PQQ_rpt_dom"/>
</dbReference>
<sequence>MTEAATKPAGGWAAAILGIVVIACGIAFVAGGGYLVALSGSPYYLVTGILLLVAGAMALRGRALGGYLYAAFLLVTLAWGFAEAGAEPWALTARLFAPALLGLLFLLPPVSRKLGKGALGAGLAGAIGVIAVIGCFALRDSHDVRNTVPAGALAAVPEDAAGDEWTAWGGTRSGARFSRLDQITPANVGKLESAWTFHTGIAPDAASGYLSATPLMVDGKLYLCAQDNSVFALDPETGKTIWKVDPKVSPKGASAVRTCRGVSYVRTAADGVCAGRIVSATFDGRLMELDAADGKPCPGFGKNGVVNLYAGMGVVNPGFYYSSAPPAIANGKIVIGGWVADNQSTDEPSGVIRGFDLLTGELAWAWDAGNPANVHGPAAGQAYSRSTPNAWAVMSADEKLGLVYVATGNPTPDHYGALRSPASEKYGSSVVAIDVASGAVRWSFQTAHHDLWDYDVPAQPTLFTLNKGGAQFPAIAISTKRAEIFVLDRRTGQPLIPITEKPAPQRGAVEKLAPTQPYSAVHSMAGPDLTEAAMWGLTPFDQLWCRVRLKQLRYDGKVTPPGLDEALIYPSIGGGMNFGGVAIDPMRRLLVTNALYYGTIVQMVPRAETEKLRAAVDSHSVTSFGVPLPQEGTPFGVRLTPFASPLGVPCNNPPFGRIAAMNLDTGKLAWERPFGTARDAGPFGMALGLPLAMGAPNFGGALTTASGLTFIGAAREKAFRAFDTRTGDELWSVRLPASAQTLPMTYRGPRDGCQYVAVTAGGHNMLQSPLSDTVVAFRLPGCKDGHSRGNPVK</sequence>
<reference evidence="6" key="2">
    <citation type="submission" date="2020-09" db="EMBL/GenBank/DDBJ databases">
        <authorList>
            <person name="Sun Q."/>
            <person name="Kim S."/>
        </authorList>
    </citation>
    <scope>NUCLEOTIDE SEQUENCE</scope>
    <source>
        <strain evidence="6">KCTC 32255</strain>
    </source>
</reference>
<proteinExistence type="inferred from homology"/>
<evidence type="ECO:0000256" key="2">
    <source>
        <dbReference type="ARBA" id="ARBA00008156"/>
    </source>
</evidence>
<comment type="similarity">
    <text evidence="2">Belongs to the bacterial PQQ dehydrogenase family.</text>
</comment>
<keyword evidence="3" id="KW-0560">Oxidoreductase</keyword>
<organism evidence="6 7">
    <name type="scientific">Novosphingobium colocasiae</name>
    <dbReference type="NCBI Taxonomy" id="1256513"/>
    <lineage>
        <taxon>Bacteria</taxon>
        <taxon>Pseudomonadati</taxon>
        <taxon>Pseudomonadota</taxon>
        <taxon>Alphaproteobacteria</taxon>
        <taxon>Sphingomonadales</taxon>
        <taxon>Sphingomonadaceae</taxon>
        <taxon>Novosphingobium</taxon>
    </lineage>
</organism>
<dbReference type="Gene3D" id="2.140.10.10">
    <property type="entry name" value="Quinoprotein alcohol dehydrogenase-like superfamily"/>
    <property type="match status" value="2"/>
</dbReference>
<dbReference type="SMART" id="SM00564">
    <property type="entry name" value="PQQ"/>
    <property type="match status" value="4"/>
</dbReference>
<dbReference type="PROSITE" id="PS51257">
    <property type="entry name" value="PROKAR_LIPOPROTEIN"/>
    <property type="match status" value="1"/>
</dbReference>
<dbReference type="Proteomes" id="UP000648075">
    <property type="component" value="Unassembled WGS sequence"/>
</dbReference>
<dbReference type="InterPro" id="IPR011047">
    <property type="entry name" value="Quinoprotein_ADH-like_sf"/>
</dbReference>
<dbReference type="InterPro" id="IPR018391">
    <property type="entry name" value="PQQ_b-propeller_rpt"/>
</dbReference>
<dbReference type="AlphaFoldDB" id="A0A918UD02"/>
<evidence type="ECO:0000259" key="5">
    <source>
        <dbReference type="Pfam" id="PF01011"/>
    </source>
</evidence>
<evidence type="ECO:0000256" key="1">
    <source>
        <dbReference type="ARBA" id="ARBA00001931"/>
    </source>
</evidence>
<dbReference type="RefSeq" id="WP_189619158.1">
    <property type="nucleotide sequence ID" value="NZ_BMZA01000001.1"/>
</dbReference>
<feature type="transmembrane region" description="Helical" evidence="4">
    <location>
        <begin position="42"/>
        <end position="59"/>
    </location>
</feature>
<dbReference type="GO" id="GO:0048038">
    <property type="term" value="F:quinone binding"/>
    <property type="evidence" value="ECO:0007669"/>
    <property type="project" value="InterPro"/>
</dbReference>
<feature type="transmembrane region" description="Helical" evidence="4">
    <location>
        <begin position="12"/>
        <end position="36"/>
    </location>
</feature>
<dbReference type="CDD" id="cd10280">
    <property type="entry name" value="PQQ_mGDH"/>
    <property type="match status" value="1"/>
</dbReference>
<dbReference type="PANTHER" id="PTHR32303">
    <property type="entry name" value="QUINOPROTEIN ALCOHOL DEHYDROGENASE (CYTOCHROME C)"/>
    <property type="match status" value="1"/>
</dbReference>
<reference evidence="6" key="1">
    <citation type="journal article" date="2014" name="Int. J. Syst. Evol. Microbiol.">
        <title>Complete genome sequence of Corynebacterium casei LMG S-19264T (=DSM 44701T), isolated from a smear-ripened cheese.</title>
        <authorList>
            <consortium name="US DOE Joint Genome Institute (JGI-PGF)"/>
            <person name="Walter F."/>
            <person name="Albersmeier A."/>
            <person name="Kalinowski J."/>
            <person name="Ruckert C."/>
        </authorList>
    </citation>
    <scope>NUCLEOTIDE SEQUENCE</scope>
    <source>
        <strain evidence="6">KCTC 32255</strain>
    </source>
</reference>
<dbReference type="GO" id="GO:0016020">
    <property type="term" value="C:membrane"/>
    <property type="evidence" value="ECO:0007669"/>
    <property type="project" value="InterPro"/>
</dbReference>
<feature type="transmembrane region" description="Helical" evidence="4">
    <location>
        <begin position="88"/>
        <end position="107"/>
    </location>
</feature>
<feature type="transmembrane region" description="Helical" evidence="4">
    <location>
        <begin position="66"/>
        <end position="82"/>
    </location>
</feature>
<feature type="domain" description="Pyrrolo-quinoline quinone repeat" evidence="5">
    <location>
        <begin position="165"/>
        <end position="756"/>
    </location>
</feature>
<accession>A0A918UD02</accession>
<dbReference type="InterPro" id="IPR017511">
    <property type="entry name" value="PQQ_mDH"/>
</dbReference>
<comment type="caution">
    <text evidence="6">The sequence shown here is derived from an EMBL/GenBank/DDBJ whole genome shotgun (WGS) entry which is preliminary data.</text>
</comment>
<comment type="cofactor">
    <cofactor evidence="1">
        <name>pyrroloquinoline quinone</name>
        <dbReference type="ChEBI" id="CHEBI:58442"/>
    </cofactor>
</comment>
<evidence type="ECO:0000313" key="7">
    <source>
        <dbReference type="Proteomes" id="UP000648075"/>
    </source>
</evidence>
<dbReference type="SUPFAM" id="SSF50998">
    <property type="entry name" value="Quinoprotein alcohol dehydrogenase-like"/>
    <property type="match status" value="1"/>
</dbReference>
<evidence type="ECO:0000313" key="6">
    <source>
        <dbReference type="EMBL" id="GGY90283.1"/>
    </source>
</evidence>
<name>A0A918UD02_9SPHN</name>
<evidence type="ECO:0000256" key="4">
    <source>
        <dbReference type="SAM" id="Phobius"/>
    </source>
</evidence>
<evidence type="ECO:0000256" key="3">
    <source>
        <dbReference type="ARBA" id="ARBA00023002"/>
    </source>
</evidence>
<dbReference type="PANTHER" id="PTHR32303:SF4">
    <property type="entry name" value="QUINOPROTEIN GLUCOSE DEHYDROGENASE"/>
    <property type="match status" value="1"/>
</dbReference>
<keyword evidence="4" id="KW-0472">Membrane</keyword>
<dbReference type="NCBIfam" id="TIGR03074">
    <property type="entry name" value="PQQ_membr_DH"/>
    <property type="match status" value="1"/>
</dbReference>
<keyword evidence="4" id="KW-0812">Transmembrane</keyword>
<keyword evidence="7" id="KW-1185">Reference proteome</keyword>
<feature type="transmembrane region" description="Helical" evidence="4">
    <location>
        <begin position="119"/>
        <end position="139"/>
    </location>
</feature>
<dbReference type="GO" id="GO:0008876">
    <property type="term" value="F:quinoprotein glucose dehydrogenase activity"/>
    <property type="evidence" value="ECO:0007669"/>
    <property type="project" value="TreeGrafter"/>
</dbReference>
<dbReference type="Pfam" id="PF01011">
    <property type="entry name" value="PQQ"/>
    <property type="match status" value="1"/>
</dbReference>